<evidence type="ECO:0000313" key="2">
    <source>
        <dbReference type="Proteomes" id="UP000299102"/>
    </source>
</evidence>
<comment type="caution">
    <text evidence="1">The sequence shown here is derived from an EMBL/GenBank/DDBJ whole genome shotgun (WGS) entry which is preliminary data.</text>
</comment>
<keyword evidence="2" id="KW-1185">Reference proteome</keyword>
<dbReference type="Proteomes" id="UP000299102">
    <property type="component" value="Unassembled WGS sequence"/>
</dbReference>
<organism evidence="1 2">
    <name type="scientific">Eumeta variegata</name>
    <name type="common">Bagworm moth</name>
    <name type="synonym">Eumeta japonica</name>
    <dbReference type="NCBI Taxonomy" id="151549"/>
    <lineage>
        <taxon>Eukaryota</taxon>
        <taxon>Metazoa</taxon>
        <taxon>Ecdysozoa</taxon>
        <taxon>Arthropoda</taxon>
        <taxon>Hexapoda</taxon>
        <taxon>Insecta</taxon>
        <taxon>Pterygota</taxon>
        <taxon>Neoptera</taxon>
        <taxon>Endopterygota</taxon>
        <taxon>Lepidoptera</taxon>
        <taxon>Glossata</taxon>
        <taxon>Ditrysia</taxon>
        <taxon>Tineoidea</taxon>
        <taxon>Psychidae</taxon>
        <taxon>Oiketicinae</taxon>
        <taxon>Eumeta</taxon>
    </lineage>
</organism>
<gene>
    <name evidence="1" type="ORF">EVAR_797_1</name>
</gene>
<dbReference type="EMBL" id="BGZK01000003">
    <property type="protein sequence ID" value="GBO99701.1"/>
    <property type="molecule type" value="Genomic_DNA"/>
</dbReference>
<evidence type="ECO:0000313" key="1">
    <source>
        <dbReference type="EMBL" id="GBO99701.1"/>
    </source>
</evidence>
<name>A0A4C1SC87_EUMVA</name>
<protein>
    <submittedName>
        <fullName evidence="1">Uncharacterized protein</fullName>
    </submittedName>
</protein>
<accession>A0A4C1SC87</accession>
<proteinExistence type="predicted"/>
<sequence length="67" mass="6874">MENTLVQKSTFLQQLLGTPPPAPLGTRTFDAAHDCEAGRGGEGGEAVAMETTSYPVISASAGVILPD</sequence>
<reference evidence="1 2" key="1">
    <citation type="journal article" date="2019" name="Commun. Biol.">
        <title>The bagworm genome reveals a unique fibroin gene that provides high tensile strength.</title>
        <authorList>
            <person name="Kono N."/>
            <person name="Nakamura H."/>
            <person name="Ohtoshi R."/>
            <person name="Tomita M."/>
            <person name="Numata K."/>
            <person name="Arakawa K."/>
        </authorList>
    </citation>
    <scope>NUCLEOTIDE SEQUENCE [LARGE SCALE GENOMIC DNA]</scope>
</reference>
<dbReference type="AlphaFoldDB" id="A0A4C1SC87"/>